<protein>
    <submittedName>
        <fullName evidence="1">Uncharacterized protein</fullName>
    </submittedName>
</protein>
<gene>
    <name evidence="1" type="ORF">E2C01_055916</name>
</gene>
<evidence type="ECO:0000313" key="2">
    <source>
        <dbReference type="Proteomes" id="UP000324222"/>
    </source>
</evidence>
<evidence type="ECO:0000313" key="1">
    <source>
        <dbReference type="EMBL" id="MPC61839.1"/>
    </source>
</evidence>
<accession>A0A5B7GWH9</accession>
<comment type="caution">
    <text evidence="1">The sequence shown here is derived from an EMBL/GenBank/DDBJ whole genome shotgun (WGS) entry which is preliminary data.</text>
</comment>
<proteinExistence type="predicted"/>
<dbReference type="Proteomes" id="UP000324222">
    <property type="component" value="Unassembled WGS sequence"/>
</dbReference>
<dbReference type="EMBL" id="VSRR010018998">
    <property type="protein sequence ID" value="MPC61839.1"/>
    <property type="molecule type" value="Genomic_DNA"/>
</dbReference>
<dbReference type="AlphaFoldDB" id="A0A5B7GWH9"/>
<reference evidence="1 2" key="1">
    <citation type="submission" date="2019-05" db="EMBL/GenBank/DDBJ databases">
        <title>Another draft genome of Portunus trituberculatus and its Hox gene families provides insights of decapod evolution.</title>
        <authorList>
            <person name="Jeong J.-H."/>
            <person name="Song I."/>
            <person name="Kim S."/>
            <person name="Choi T."/>
            <person name="Kim D."/>
            <person name="Ryu S."/>
            <person name="Kim W."/>
        </authorList>
    </citation>
    <scope>NUCLEOTIDE SEQUENCE [LARGE SCALE GENOMIC DNA]</scope>
    <source>
        <tissue evidence="1">Muscle</tissue>
    </source>
</reference>
<organism evidence="1 2">
    <name type="scientific">Portunus trituberculatus</name>
    <name type="common">Swimming crab</name>
    <name type="synonym">Neptunus trituberculatus</name>
    <dbReference type="NCBI Taxonomy" id="210409"/>
    <lineage>
        <taxon>Eukaryota</taxon>
        <taxon>Metazoa</taxon>
        <taxon>Ecdysozoa</taxon>
        <taxon>Arthropoda</taxon>
        <taxon>Crustacea</taxon>
        <taxon>Multicrustacea</taxon>
        <taxon>Malacostraca</taxon>
        <taxon>Eumalacostraca</taxon>
        <taxon>Eucarida</taxon>
        <taxon>Decapoda</taxon>
        <taxon>Pleocyemata</taxon>
        <taxon>Brachyura</taxon>
        <taxon>Eubrachyura</taxon>
        <taxon>Portunoidea</taxon>
        <taxon>Portunidae</taxon>
        <taxon>Portuninae</taxon>
        <taxon>Portunus</taxon>
    </lineage>
</organism>
<name>A0A5B7GWH9_PORTR</name>
<keyword evidence="2" id="KW-1185">Reference proteome</keyword>
<sequence length="142" mass="15233">MKGGGQNGSEALFPIYTTACVGDVIHEATLTMGFFLDHHSRLVVVVVVVLAAAQHLATASPKEHNANLVCKLSVQCLLRLHVAMGNQQECVWRRASAHNLSRPHVSPAPVAKTAVVNTQCVTPSLETGLRGAFAEERTPDKE</sequence>